<evidence type="ECO:0000313" key="3">
    <source>
        <dbReference type="Proteomes" id="UP000784294"/>
    </source>
</evidence>
<feature type="region of interest" description="Disordered" evidence="1">
    <location>
        <begin position="1"/>
        <end position="63"/>
    </location>
</feature>
<keyword evidence="3" id="KW-1185">Reference proteome</keyword>
<comment type="caution">
    <text evidence="2">The sequence shown here is derived from an EMBL/GenBank/DDBJ whole genome shotgun (WGS) entry which is preliminary data.</text>
</comment>
<protein>
    <submittedName>
        <fullName evidence="2">Uncharacterized protein</fullName>
    </submittedName>
</protein>
<dbReference type="AlphaFoldDB" id="A0A448X8A7"/>
<organism evidence="2 3">
    <name type="scientific">Protopolystoma xenopodis</name>
    <dbReference type="NCBI Taxonomy" id="117903"/>
    <lineage>
        <taxon>Eukaryota</taxon>
        <taxon>Metazoa</taxon>
        <taxon>Spiralia</taxon>
        <taxon>Lophotrochozoa</taxon>
        <taxon>Platyhelminthes</taxon>
        <taxon>Monogenea</taxon>
        <taxon>Polyopisthocotylea</taxon>
        <taxon>Polystomatidea</taxon>
        <taxon>Polystomatidae</taxon>
        <taxon>Protopolystoma</taxon>
    </lineage>
</organism>
<sequence length="255" mass="26613">MRRFVRRKTLDQPPQLLSPSRPVNSVLGRRRPGLESADSAAAPPLEADPVTGTAEASSERGQSAARLSQRVAAVLSAAVAVLIPTGDKTNLLTRSTPNTGSSHPVPSATAITTTVATAEPVVSTAPESDGSCDTFSFHLPCPLPSEAPSVAAFSTSSSPGPASPLHLVRQCPASVVFGRKCVQVKALLVSRLASSPLLPGCGDLVVCRHFPRPPLLFRASSSPARVRDVLSHSASFNRIRLLSSLSLRLVFPCGS</sequence>
<dbReference type="Proteomes" id="UP000784294">
    <property type="component" value="Unassembled WGS sequence"/>
</dbReference>
<proteinExistence type="predicted"/>
<evidence type="ECO:0000256" key="1">
    <source>
        <dbReference type="SAM" id="MobiDB-lite"/>
    </source>
</evidence>
<gene>
    <name evidence="2" type="ORF">PXEA_LOCUS24116</name>
</gene>
<accession>A0A448X8A7</accession>
<evidence type="ECO:0000313" key="2">
    <source>
        <dbReference type="EMBL" id="VEL30676.1"/>
    </source>
</evidence>
<name>A0A448X8A7_9PLAT</name>
<reference evidence="2" key="1">
    <citation type="submission" date="2018-11" db="EMBL/GenBank/DDBJ databases">
        <authorList>
            <consortium name="Pathogen Informatics"/>
        </authorList>
    </citation>
    <scope>NUCLEOTIDE SEQUENCE</scope>
</reference>
<dbReference type="EMBL" id="CAAALY010114422">
    <property type="protein sequence ID" value="VEL30676.1"/>
    <property type="molecule type" value="Genomic_DNA"/>
</dbReference>